<feature type="transmembrane region" description="Helical" evidence="1">
    <location>
        <begin position="596"/>
        <end position="620"/>
    </location>
</feature>
<name>A0A9P4H2U3_9PLEO</name>
<keyword evidence="1" id="KW-0472">Membrane</keyword>
<dbReference type="OrthoDB" id="5428040at2759"/>
<reference evidence="2" key="1">
    <citation type="journal article" date="2020" name="Stud. Mycol.">
        <title>101 Dothideomycetes genomes: a test case for predicting lifestyles and emergence of pathogens.</title>
        <authorList>
            <person name="Haridas S."/>
            <person name="Albert R."/>
            <person name="Binder M."/>
            <person name="Bloem J."/>
            <person name="Labutti K."/>
            <person name="Salamov A."/>
            <person name="Andreopoulos B."/>
            <person name="Baker S."/>
            <person name="Barry K."/>
            <person name="Bills G."/>
            <person name="Bluhm B."/>
            <person name="Cannon C."/>
            <person name="Castanera R."/>
            <person name="Culley D."/>
            <person name="Daum C."/>
            <person name="Ezra D."/>
            <person name="Gonzalez J."/>
            <person name="Henrissat B."/>
            <person name="Kuo A."/>
            <person name="Liang C."/>
            <person name="Lipzen A."/>
            <person name="Lutzoni F."/>
            <person name="Magnuson J."/>
            <person name="Mondo S."/>
            <person name="Nolan M."/>
            <person name="Ohm R."/>
            <person name="Pangilinan J."/>
            <person name="Park H.-J."/>
            <person name="Ramirez L."/>
            <person name="Alfaro M."/>
            <person name="Sun H."/>
            <person name="Tritt A."/>
            <person name="Yoshinaga Y."/>
            <person name="Zwiers L.-H."/>
            <person name="Turgeon B."/>
            <person name="Goodwin S."/>
            <person name="Spatafora J."/>
            <person name="Crous P."/>
            <person name="Grigoriev I."/>
        </authorList>
    </citation>
    <scope>NUCLEOTIDE SEQUENCE</scope>
    <source>
        <strain evidence="2">CBS 110217</strain>
    </source>
</reference>
<keyword evidence="1" id="KW-1133">Transmembrane helix</keyword>
<evidence type="ECO:0000256" key="1">
    <source>
        <dbReference type="SAM" id="Phobius"/>
    </source>
</evidence>
<feature type="transmembrane region" description="Helical" evidence="1">
    <location>
        <begin position="118"/>
        <end position="140"/>
    </location>
</feature>
<dbReference type="Proteomes" id="UP000799777">
    <property type="component" value="Unassembled WGS sequence"/>
</dbReference>
<accession>A0A9P4H2U3</accession>
<keyword evidence="1" id="KW-0812">Transmembrane</keyword>
<comment type="caution">
    <text evidence="2">The sequence shown here is derived from an EMBL/GenBank/DDBJ whole genome shotgun (WGS) entry which is preliminary data.</text>
</comment>
<protein>
    <submittedName>
        <fullName evidence="2">Uncharacterized protein</fullName>
    </submittedName>
</protein>
<dbReference type="EMBL" id="ML978240">
    <property type="protein sequence ID" value="KAF2026620.1"/>
    <property type="molecule type" value="Genomic_DNA"/>
</dbReference>
<feature type="transmembrane region" description="Helical" evidence="1">
    <location>
        <begin position="54"/>
        <end position="77"/>
    </location>
</feature>
<feature type="transmembrane region" description="Helical" evidence="1">
    <location>
        <begin position="160"/>
        <end position="179"/>
    </location>
</feature>
<keyword evidence="3" id="KW-1185">Reference proteome</keyword>
<sequence>MERHELELGLLNDVSSRDTRDTKSLLESDIDLECDRLPHDNCSSLVSRLGKFHLAIILSTFVLCFGCLAFLTFIWVADLRNTVWLGIVLVGWTTRSVTISTLIIRWATAAQATTCTSILAAMLFVSGEVPLPAAAALSTMRFENTGPWSLLLSMRVEWRWRSSPVGLLAFFLSFTTLALQFSSSALLSQVGIASLPVRKTIPRTYYAADPAGQSFRSQDISLVSYIDTTPIEYPAFAEWISLGDVSNFSTPHGEVRPNTDRGIRDTGTVMRAFLPIRDAVERSVLTEYQGYGTVVDSRVVCMKPNLTDVVYSAGDGYRLTGLADIHTKPRAHLRRVDYINSSDTSYAFDCGFAAAGRYTDTQIWPITLCRGRYRGSKQGIFSAMDPMGQEEAGETYLLINATLKETITDFDDSDVWETLSLTSSDYTPTLHVTAQLTLCMAAFEAQDMKIHASRRLPVTHEPVLAWDTTTGAYNTTNVLRQLGTSSSLQERGIFQLAPRSWQWQDRPWSVLLTSGTFSTTSALMRIRDRMYTRMMNGAQYVVFAQMVTTTGNPAVALQAYFTTLCAIAYYDRIVMFDTAAPSTRVSLVQVTRPLGWTGYIMVTSVLVVHLILVMLVTLAFRRAGKLSRIGNAWSSVSQLFGPATADWIRDTGAVDDKTVKKWLKMEGRHGTLVQVQEIEDRVLIASKEKRS</sequence>
<dbReference type="AlphaFoldDB" id="A0A9P4H2U3"/>
<gene>
    <name evidence="2" type="ORF">EK21DRAFT_115674</name>
</gene>
<evidence type="ECO:0000313" key="2">
    <source>
        <dbReference type="EMBL" id="KAF2026620.1"/>
    </source>
</evidence>
<proteinExistence type="predicted"/>
<feature type="transmembrane region" description="Helical" evidence="1">
    <location>
        <begin position="83"/>
        <end position="106"/>
    </location>
</feature>
<organism evidence="2 3">
    <name type="scientific">Setomelanomma holmii</name>
    <dbReference type="NCBI Taxonomy" id="210430"/>
    <lineage>
        <taxon>Eukaryota</taxon>
        <taxon>Fungi</taxon>
        <taxon>Dikarya</taxon>
        <taxon>Ascomycota</taxon>
        <taxon>Pezizomycotina</taxon>
        <taxon>Dothideomycetes</taxon>
        <taxon>Pleosporomycetidae</taxon>
        <taxon>Pleosporales</taxon>
        <taxon>Pleosporineae</taxon>
        <taxon>Phaeosphaeriaceae</taxon>
        <taxon>Setomelanomma</taxon>
    </lineage>
</organism>
<evidence type="ECO:0000313" key="3">
    <source>
        <dbReference type="Proteomes" id="UP000799777"/>
    </source>
</evidence>